<reference evidence="6 7" key="1">
    <citation type="submission" date="2016-01" db="EMBL/GenBank/DDBJ databases">
        <authorList>
            <person name="Oliw E.H."/>
        </authorList>
    </citation>
    <scope>NUCLEOTIDE SEQUENCE [LARGE SCALE GENOMIC DNA]</scope>
    <source>
        <strain evidence="6 7">MJR7757A</strain>
    </source>
</reference>
<evidence type="ECO:0000259" key="5">
    <source>
        <dbReference type="PROSITE" id="PS50937"/>
    </source>
</evidence>
<dbReference type="SMART" id="SM00422">
    <property type="entry name" value="HTH_MERR"/>
    <property type="match status" value="1"/>
</dbReference>
<dbReference type="EMBL" id="LRPU01000155">
    <property type="protein sequence ID" value="KXA07792.1"/>
    <property type="molecule type" value="Genomic_DNA"/>
</dbReference>
<evidence type="ECO:0000256" key="2">
    <source>
        <dbReference type="ARBA" id="ARBA00023015"/>
    </source>
</evidence>
<keyword evidence="4" id="KW-0804">Transcription</keyword>
<evidence type="ECO:0000256" key="4">
    <source>
        <dbReference type="ARBA" id="ARBA00023163"/>
    </source>
</evidence>
<dbReference type="InterPro" id="IPR000551">
    <property type="entry name" value="MerR-type_HTH_dom"/>
</dbReference>
<evidence type="ECO:0000313" key="7">
    <source>
        <dbReference type="Proteomes" id="UP000070646"/>
    </source>
</evidence>
<dbReference type="AlphaFoldDB" id="A0A133MUS6"/>
<dbReference type="InterPro" id="IPR047057">
    <property type="entry name" value="MerR_fam"/>
</dbReference>
<dbReference type="PROSITE" id="PS50937">
    <property type="entry name" value="HTH_MERR_2"/>
    <property type="match status" value="1"/>
</dbReference>
<proteinExistence type="predicted"/>
<dbReference type="PANTHER" id="PTHR30204:SF69">
    <property type="entry name" value="MERR-FAMILY TRANSCRIPTIONAL REGULATOR"/>
    <property type="match status" value="1"/>
</dbReference>
<dbReference type="PATRIC" id="fig|1502.174.peg.2606"/>
<dbReference type="InterPro" id="IPR009061">
    <property type="entry name" value="DNA-bd_dom_put_sf"/>
</dbReference>
<organism evidence="6 7">
    <name type="scientific">Clostridium perfringens</name>
    <dbReference type="NCBI Taxonomy" id="1502"/>
    <lineage>
        <taxon>Bacteria</taxon>
        <taxon>Bacillati</taxon>
        <taxon>Bacillota</taxon>
        <taxon>Clostridia</taxon>
        <taxon>Eubacteriales</taxon>
        <taxon>Clostridiaceae</taxon>
        <taxon>Clostridium</taxon>
    </lineage>
</organism>
<feature type="domain" description="HTH merR-type" evidence="5">
    <location>
        <begin position="9"/>
        <end position="78"/>
    </location>
</feature>
<evidence type="ECO:0000256" key="1">
    <source>
        <dbReference type="ARBA" id="ARBA00022491"/>
    </source>
</evidence>
<dbReference type="Pfam" id="PF13411">
    <property type="entry name" value="MerR_1"/>
    <property type="match status" value="1"/>
</dbReference>
<dbReference type="SUPFAM" id="SSF46955">
    <property type="entry name" value="Putative DNA-binding domain"/>
    <property type="match status" value="1"/>
</dbReference>
<protein>
    <submittedName>
        <fullName evidence="6">Transcriptional regulator, MerR family</fullName>
    </submittedName>
</protein>
<dbReference type="GO" id="GO:0003677">
    <property type="term" value="F:DNA binding"/>
    <property type="evidence" value="ECO:0007669"/>
    <property type="project" value="UniProtKB-KW"/>
</dbReference>
<dbReference type="Proteomes" id="UP000070646">
    <property type="component" value="Unassembled WGS sequence"/>
</dbReference>
<dbReference type="PANTHER" id="PTHR30204">
    <property type="entry name" value="REDOX-CYCLING DRUG-SENSING TRANSCRIPTIONAL ACTIVATOR SOXR"/>
    <property type="match status" value="1"/>
</dbReference>
<accession>A0A133MUS6</accession>
<keyword evidence="3" id="KW-0238">DNA-binding</keyword>
<comment type="caution">
    <text evidence="6">The sequence shown here is derived from an EMBL/GenBank/DDBJ whole genome shotgun (WGS) entry which is preliminary data.</text>
</comment>
<dbReference type="GO" id="GO:0003700">
    <property type="term" value="F:DNA-binding transcription factor activity"/>
    <property type="evidence" value="ECO:0007669"/>
    <property type="project" value="InterPro"/>
</dbReference>
<dbReference type="Gene3D" id="1.10.1660.10">
    <property type="match status" value="1"/>
</dbReference>
<keyword evidence="2" id="KW-0805">Transcription regulation</keyword>
<keyword evidence="1" id="KW-0678">Repressor</keyword>
<evidence type="ECO:0000256" key="3">
    <source>
        <dbReference type="ARBA" id="ARBA00023125"/>
    </source>
</evidence>
<gene>
    <name evidence="6" type="ORF">HMPREF3222_02587</name>
</gene>
<name>A0A133MUS6_CLOPF</name>
<evidence type="ECO:0000313" key="6">
    <source>
        <dbReference type="EMBL" id="KXA07792.1"/>
    </source>
</evidence>
<sequence>MEIRGDNMKLSIGEVARLFNISKDTLRYYDKIGILTPEINKENGYRFYDIRHLEQLGLILGIKYLGISLSEIKEIIENGDIEDYYNLMQKQKDIIKERILELKKLEESLDNSGQVINRIMNFKNQYDFSKVNVENLDLKLYEVKVRSALDLENESKVEKKLIQLKDEAYFYFYEIKDNKYIIEEENLLFIKSNENIEKFLKKSNSKDKITFKIIQGKFALVDFYGTVEEIHNYILSMNKYFRVDEDNYAFIEYEFYLPKKREEVKYFVRIYLSL</sequence>